<accession>A0A0G4GUL8</accession>
<proteinExistence type="predicted"/>
<keyword evidence="2" id="KW-1185">Reference proteome</keyword>
<dbReference type="Proteomes" id="UP000041254">
    <property type="component" value="Unassembled WGS sequence"/>
</dbReference>
<dbReference type="EMBL" id="CDMY01000823">
    <property type="protein sequence ID" value="CEM34541.1"/>
    <property type="molecule type" value="Genomic_DNA"/>
</dbReference>
<sequence length="76" mass="7614">MLFSRLGSATTSRKERVWSGRSAAGLLDALGPPRSPCNLSDARHAVIVACAFAAARRLDGCPPPSTGVCGGCGGGA</sequence>
<gene>
    <name evidence="1" type="ORF">Vbra_480</name>
</gene>
<evidence type="ECO:0000313" key="2">
    <source>
        <dbReference type="Proteomes" id="UP000041254"/>
    </source>
</evidence>
<protein>
    <submittedName>
        <fullName evidence="1">Uncharacterized protein</fullName>
    </submittedName>
</protein>
<organism evidence="1 2">
    <name type="scientific">Vitrella brassicaformis (strain CCMP3155)</name>
    <dbReference type="NCBI Taxonomy" id="1169540"/>
    <lineage>
        <taxon>Eukaryota</taxon>
        <taxon>Sar</taxon>
        <taxon>Alveolata</taxon>
        <taxon>Colpodellida</taxon>
        <taxon>Vitrellaceae</taxon>
        <taxon>Vitrella</taxon>
    </lineage>
</organism>
<dbReference type="InParanoid" id="A0A0G4GUL8"/>
<dbReference type="VEuPathDB" id="CryptoDB:Vbra_480"/>
<reference evidence="1 2" key="1">
    <citation type="submission" date="2014-11" db="EMBL/GenBank/DDBJ databases">
        <authorList>
            <person name="Zhu J."/>
            <person name="Qi W."/>
            <person name="Song R."/>
        </authorList>
    </citation>
    <scope>NUCLEOTIDE SEQUENCE [LARGE SCALE GENOMIC DNA]</scope>
</reference>
<name>A0A0G4GUL8_VITBC</name>
<evidence type="ECO:0000313" key="1">
    <source>
        <dbReference type="EMBL" id="CEM34541.1"/>
    </source>
</evidence>
<dbReference type="AlphaFoldDB" id="A0A0G4GUL8"/>